<proteinExistence type="predicted"/>
<dbReference type="PROSITE" id="PS51277">
    <property type="entry name" value="BURP"/>
    <property type="match status" value="1"/>
</dbReference>
<comment type="caution">
    <text evidence="3">The sequence shown here is derived from an EMBL/GenBank/DDBJ whole genome shotgun (WGS) entry which is preliminary data.</text>
</comment>
<evidence type="ECO:0000313" key="4">
    <source>
        <dbReference type="Proteomes" id="UP001141552"/>
    </source>
</evidence>
<feature type="chain" id="PRO_5040213136" description="BURP domain-containing protein" evidence="1">
    <location>
        <begin position="28"/>
        <end position="307"/>
    </location>
</feature>
<dbReference type="InterPro" id="IPR004873">
    <property type="entry name" value="BURP_dom"/>
</dbReference>
<keyword evidence="1" id="KW-0732">Signal</keyword>
<dbReference type="AlphaFoldDB" id="A0A9Q0GII0"/>
<reference evidence="3" key="1">
    <citation type="submission" date="2022-02" db="EMBL/GenBank/DDBJ databases">
        <authorList>
            <person name="Henning P.M."/>
            <person name="McCubbin A.G."/>
            <person name="Shore J.S."/>
        </authorList>
    </citation>
    <scope>NUCLEOTIDE SEQUENCE</scope>
    <source>
        <strain evidence="3">F60SS</strain>
        <tissue evidence="3">Leaves</tissue>
    </source>
</reference>
<dbReference type="Pfam" id="PF03181">
    <property type="entry name" value="BURP"/>
    <property type="match status" value="1"/>
</dbReference>
<dbReference type="SMART" id="SM01045">
    <property type="entry name" value="BURP"/>
    <property type="match status" value="1"/>
</dbReference>
<name>A0A9Q0GII0_9ROSI</name>
<keyword evidence="4" id="KW-1185">Reference proteome</keyword>
<dbReference type="PANTHER" id="PTHR31236:SF41">
    <property type="entry name" value="BURP DOMAIN PROTEIN USPL1"/>
    <property type="match status" value="1"/>
</dbReference>
<reference evidence="3" key="2">
    <citation type="journal article" date="2023" name="Plants (Basel)">
        <title>Annotation of the Turnera subulata (Passifloraceae) Draft Genome Reveals the S-Locus Evolved after the Divergence of Turneroideae from Passifloroideae in a Stepwise Manner.</title>
        <authorList>
            <person name="Henning P.M."/>
            <person name="Roalson E.H."/>
            <person name="Mir W."/>
            <person name="McCubbin A.G."/>
            <person name="Shore J.S."/>
        </authorList>
    </citation>
    <scope>NUCLEOTIDE SEQUENCE</scope>
    <source>
        <strain evidence="3">F60SS</strain>
    </source>
</reference>
<evidence type="ECO:0000259" key="2">
    <source>
        <dbReference type="PROSITE" id="PS51277"/>
    </source>
</evidence>
<dbReference type="InterPro" id="IPR044816">
    <property type="entry name" value="BURP"/>
</dbReference>
<protein>
    <recommendedName>
        <fullName evidence="2">BURP domain-containing protein</fullName>
    </recommendedName>
</protein>
<feature type="domain" description="BURP" evidence="2">
    <location>
        <begin position="88"/>
        <end position="305"/>
    </location>
</feature>
<evidence type="ECO:0000313" key="3">
    <source>
        <dbReference type="EMBL" id="KAJ4850406.1"/>
    </source>
</evidence>
<gene>
    <name evidence="3" type="ORF">Tsubulata_007063</name>
</gene>
<dbReference type="EMBL" id="JAKUCV010000342">
    <property type="protein sequence ID" value="KAJ4850406.1"/>
    <property type="molecule type" value="Genomic_DNA"/>
</dbReference>
<dbReference type="Proteomes" id="UP001141552">
    <property type="component" value="Unassembled WGS sequence"/>
</dbReference>
<dbReference type="PANTHER" id="PTHR31236">
    <property type="entry name" value="BURP DOMAIN PROTEIN USPL1-LIKE"/>
    <property type="match status" value="1"/>
</dbReference>
<accession>A0A9Q0GII0</accession>
<feature type="signal peptide" evidence="1">
    <location>
        <begin position="1"/>
        <end position="27"/>
    </location>
</feature>
<organism evidence="3 4">
    <name type="scientific">Turnera subulata</name>
    <dbReference type="NCBI Taxonomy" id="218843"/>
    <lineage>
        <taxon>Eukaryota</taxon>
        <taxon>Viridiplantae</taxon>
        <taxon>Streptophyta</taxon>
        <taxon>Embryophyta</taxon>
        <taxon>Tracheophyta</taxon>
        <taxon>Spermatophyta</taxon>
        <taxon>Magnoliopsida</taxon>
        <taxon>eudicotyledons</taxon>
        <taxon>Gunneridae</taxon>
        <taxon>Pentapetalae</taxon>
        <taxon>rosids</taxon>
        <taxon>fabids</taxon>
        <taxon>Malpighiales</taxon>
        <taxon>Passifloraceae</taxon>
        <taxon>Turnera</taxon>
    </lineage>
</organism>
<dbReference type="OrthoDB" id="1909293at2759"/>
<sequence>MSMDNCSRRIILSALLVIMLAIGDSCARELRGMPLNLVEDVPNDLQEHHNHDSRRIHNKYEHPHDDALQKNAHDHSQMDHMEAADNIFFTLSDLKIGKTIPIYFSHKDPANSPHLLSREEANSIPFSFAQLPYLLEFFSFSEESPQAKAMEYTLRTCEAKPLRGETKVCATSLESMLDFARATFGQDTGLKVLSTNHPTKFTTGINNYTISEDPKEILSQKKIGCHVMPYPYVVYYCHSQESGNRLFEIPLRGENGEEVQAAGICHMDTSQWRPDSKAFRVMKIKPGTAPVCHFFPTDNLVWVPLTA</sequence>
<evidence type="ECO:0000256" key="1">
    <source>
        <dbReference type="SAM" id="SignalP"/>
    </source>
</evidence>